<dbReference type="InterPro" id="IPR017867">
    <property type="entry name" value="Tyr_phospatase_low_mol_wt"/>
</dbReference>
<dbReference type="Pfam" id="PF01451">
    <property type="entry name" value="LMWPc"/>
    <property type="match status" value="1"/>
</dbReference>
<evidence type="ECO:0000256" key="4">
    <source>
        <dbReference type="ARBA" id="ARBA00022912"/>
    </source>
</evidence>
<evidence type="ECO:0000256" key="1">
    <source>
        <dbReference type="ARBA" id="ARBA00011063"/>
    </source>
</evidence>
<dbReference type="AlphaFoldDB" id="A0A9D2FW89"/>
<feature type="active site" evidence="5">
    <location>
        <position position="15"/>
    </location>
</feature>
<dbReference type="EMBL" id="DXBE01000016">
    <property type="protein sequence ID" value="HIZ68539.1"/>
    <property type="molecule type" value="Genomic_DNA"/>
</dbReference>
<feature type="chain" id="PRO_5039303531" description="protein-tyrosine-phosphatase" evidence="6">
    <location>
        <begin position="22"/>
        <end position="157"/>
    </location>
</feature>
<dbReference type="CDD" id="cd16343">
    <property type="entry name" value="LMWPTP"/>
    <property type="match status" value="1"/>
</dbReference>
<evidence type="ECO:0000313" key="9">
    <source>
        <dbReference type="Proteomes" id="UP000824055"/>
    </source>
</evidence>
<protein>
    <recommendedName>
        <fullName evidence="2">protein-tyrosine-phosphatase</fullName>
        <ecNumber evidence="2">3.1.3.48</ecNumber>
    </recommendedName>
</protein>
<dbReference type="SUPFAM" id="SSF52788">
    <property type="entry name" value="Phosphotyrosine protein phosphatases I"/>
    <property type="match status" value="1"/>
</dbReference>
<dbReference type="PRINTS" id="PR00719">
    <property type="entry name" value="LMWPTPASE"/>
</dbReference>
<feature type="active site" description="Nucleophile" evidence="5">
    <location>
        <position position="9"/>
    </location>
</feature>
<evidence type="ECO:0000313" key="8">
    <source>
        <dbReference type="EMBL" id="HIZ68539.1"/>
    </source>
</evidence>
<dbReference type="InterPro" id="IPR023485">
    <property type="entry name" value="Ptyr_pPase"/>
</dbReference>
<feature type="domain" description="Phosphotyrosine protein phosphatase I" evidence="7">
    <location>
        <begin position="3"/>
        <end position="153"/>
    </location>
</feature>
<keyword evidence="3" id="KW-0378">Hydrolase</keyword>
<organism evidence="8 9">
    <name type="scientific">Candidatus Prevotella avicola</name>
    <dbReference type="NCBI Taxonomy" id="2838738"/>
    <lineage>
        <taxon>Bacteria</taxon>
        <taxon>Pseudomonadati</taxon>
        <taxon>Bacteroidota</taxon>
        <taxon>Bacteroidia</taxon>
        <taxon>Bacteroidales</taxon>
        <taxon>Prevotellaceae</taxon>
        <taxon>Prevotella</taxon>
    </lineage>
</organism>
<dbReference type="PANTHER" id="PTHR11717">
    <property type="entry name" value="LOW MOLECULAR WEIGHT PROTEIN TYROSINE PHOSPHATASE"/>
    <property type="match status" value="1"/>
</dbReference>
<accession>A0A9D2FW89</accession>
<comment type="caution">
    <text evidence="8">The sequence shown here is derived from an EMBL/GenBank/DDBJ whole genome shotgun (WGS) entry which is preliminary data.</text>
</comment>
<gene>
    <name evidence="8" type="ORF">H9966_01415</name>
</gene>
<proteinExistence type="inferred from homology"/>
<dbReference type="InterPro" id="IPR036196">
    <property type="entry name" value="Ptyr_pPase_sf"/>
</dbReference>
<keyword evidence="4" id="KW-0904">Protein phosphatase</keyword>
<evidence type="ECO:0000259" key="7">
    <source>
        <dbReference type="SMART" id="SM00226"/>
    </source>
</evidence>
<reference evidence="8" key="1">
    <citation type="journal article" date="2021" name="PeerJ">
        <title>Extensive microbial diversity within the chicken gut microbiome revealed by metagenomics and culture.</title>
        <authorList>
            <person name="Gilroy R."/>
            <person name="Ravi A."/>
            <person name="Getino M."/>
            <person name="Pursley I."/>
            <person name="Horton D.L."/>
            <person name="Alikhan N.F."/>
            <person name="Baker D."/>
            <person name="Gharbi K."/>
            <person name="Hall N."/>
            <person name="Watson M."/>
            <person name="Adriaenssens E.M."/>
            <person name="Foster-Nyarko E."/>
            <person name="Jarju S."/>
            <person name="Secka A."/>
            <person name="Antonio M."/>
            <person name="Oren A."/>
            <person name="Chaudhuri R.R."/>
            <person name="La Ragione R."/>
            <person name="Hildebrand F."/>
            <person name="Pallen M.J."/>
        </authorList>
    </citation>
    <scope>NUCLEOTIDE SEQUENCE</scope>
    <source>
        <strain evidence="8">ChiHecec3B27-8219</strain>
    </source>
</reference>
<dbReference type="Proteomes" id="UP000824055">
    <property type="component" value="Unassembled WGS sequence"/>
</dbReference>
<dbReference type="PANTHER" id="PTHR11717:SF7">
    <property type="entry name" value="LOW MOLECULAR WEIGHT PHOSPHOTYROSINE PROTEIN PHOSPHATASE"/>
    <property type="match status" value="1"/>
</dbReference>
<dbReference type="GO" id="GO:0004725">
    <property type="term" value="F:protein tyrosine phosphatase activity"/>
    <property type="evidence" value="ECO:0007669"/>
    <property type="project" value="UniProtKB-EC"/>
</dbReference>
<evidence type="ECO:0000256" key="6">
    <source>
        <dbReference type="SAM" id="SignalP"/>
    </source>
</evidence>
<dbReference type="SMART" id="SM00226">
    <property type="entry name" value="LMWPc"/>
    <property type="match status" value="1"/>
</dbReference>
<evidence type="ECO:0000256" key="3">
    <source>
        <dbReference type="ARBA" id="ARBA00022801"/>
    </source>
</evidence>
<keyword evidence="6" id="KW-0732">Signal</keyword>
<feature type="signal peptide" evidence="6">
    <location>
        <begin position="1"/>
        <end position="21"/>
    </location>
</feature>
<evidence type="ECO:0000256" key="5">
    <source>
        <dbReference type="PIRSR" id="PIRSR617867-1"/>
    </source>
</evidence>
<feature type="active site" description="Proton donor" evidence="5">
    <location>
        <position position="127"/>
    </location>
</feature>
<evidence type="ECO:0000256" key="2">
    <source>
        <dbReference type="ARBA" id="ARBA00013064"/>
    </source>
</evidence>
<dbReference type="EC" id="3.1.3.48" evidence="2"/>
<dbReference type="Gene3D" id="3.40.50.2300">
    <property type="match status" value="1"/>
</dbReference>
<name>A0A9D2FW89_9BACT</name>
<reference evidence="8" key="2">
    <citation type="submission" date="2021-04" db="EMBL/GenBank/DDBJ databases">
        <authorList>
            <person name="Gilroy R."/>
        </authorList>
    </citation>
    <scope>NUCLEOTIDE SEQUENCE</scope>
    <source>
        <strain evidence="8">ChiHecec3B27-8219</strain>
    </source>
</reference>
<comment type="similarity">
    <text evidence="1">Belongs to the low molecular weight phosphotyrosine protein phosphatase family.</text>
</comment>
<sequence>MKRKILFICLGNICRSPAAHAVMQRLVDEAGLTNQFEIDSAGIGGWHVGQLPDERMRRHGRKRGYRIDHRARQFSARRDFPYYDAIYVMDEENYRIVTSRAESEEEKSKVCRLSDYLTEHRAATVPDPYYGGPEDFEYALDLIEDACGELLRQFTGA</sequence>
<dbReference type="InterPro" id="IPR050438">
    <property type="entry name" value="LMW_PTPase"/>
</dbReference>